<dbReference type="PROSITE" id="PS50127">
    <property type="entry name" value="UBC_2"/>
    <property type="match status" value="1"/>
</dbReference>
<comment type="caution">
    <text evidence="3">The sequence shown here is derived from an EMBL/GenBank/DDBJ whole genome shotgun (WGS) entry which is preliminary data.</text>
</comment>
<dbReference type="Proteomes" id="UP000028840">
    <property type="component" value="Unassembled WGS sequence"/>
</dbReference>
<dbReference type="OrthoDB" id="1158011at2759"/>
<dbReference type="InterPro" id="IPR016135">
    <property type="entry name" value="UBQ-conjugating_enzyme/RWD"/>
</dbReference>
<dbReference type="SMART" id="SM00212">
    <property type="entry name" value="UBCc"/>
    <property type="match status" value="1"/>
</dbReference>
<dbReference type="Gene3D" id="3.10.110.10">
    <property type="entry name" value="Ubiquitin Conjugating Enzyme"/>
    <property type="match status" value="1"/>
</dbReference>
<dbReference type="EC" id="6.3.2.19" evidence="3"/>
<dbReference type="InterPro" id="IPR000608">
    <property type="entry name" value="UBC"/>
</dbReference>
<feature type="region of interest" description="Disordered" evidence="1">
    <location>
        <begin position="226"/>
        <end position="259"/>
    </location>
</feature>
<dbReference type="Pfam" id="PF00179">
    <property type="entry name" value="UQ_con"/>
    <property type="match status" value="1"/>
</dbReference>
<feature type="compositionally biased region" description="Basic and acidic residues" evidence="1">
    <location>
        <begin position="431"/>
        <end position="461"/>
    </location>
</feature>
<evidence type="ECO:0000256" key="1">
    <source>
        <dbReference type="SAM" id="MobiDB-lite"/>
    </source>
</evidence>
<reference evidence="3" key="2">
    <citation type="journal article" date="2015" name="Eukaryot. Cell">
        <title>Genetic mapping reveals that sinefungin resistance in Toxoplasma gondii is controlled by a putative amino acid transporter locus that can be used as a negative selectable marker.</title>
        <authorList>
            <person name="Behnke M.S."/>
            <person name="Khan A."/>
            <person name="Sibley L.D."/>
        </authorList>
    </citation>
    <scope>NUCLEOTIDE SEQUENCE [LARGE SCALE GENOMIC DNA]</scope>
    <source>
        <strain evidence="3">VAND</strain>
    </source>
</reference>
<feature type="compositionally biased region" description="Polar residues" evidence="1">
    <location>
        <begin position="313"/>
        <end position="325"/>
    </location>
</feature>
<evidence type="ECO:0000313" key="3">
    <source>
        <dbReference type="EMBL" id="KFH00410.1"/>
    </source>
</evidence>
<evidence type="ECO:0000259" key="2">
    <source>
        <dbReference type="PROSITE" id="PS50127"/>
    </source>
</evidence>
<gene>
    <name evidence="3" type="ORF">TGVAND_295990</name>
</gene>
<name>A0A086PJ78_TOXGO</name>
<protein>
    <submittedName>
        <fullName evidence="3">Putative ubiquitin conjugating enzyme E2</fullName>
        <ecNumber evidence="3">6.3.2.19</ecNumber>
    </submittedName>
</protein>
<dbReference type="GO" id="GO:0016874">
    <property type="term" value="F:ligase activity"/>
    <property type="evidence" value="ECO:0007669"/>
    <property type="project" value="UniProtKB-KW"/>
</dbReference>
<dbReference type="AlphaFoldDB" id="A0A086PJ78"/>
<feature type="compositionally biased region" description="Basic and acidic residues" evidence="1">
    <location>
        <begin position="355"/>
        <end position="388"/>
    </location>
</feature>
<feature type="domain" description="UBC core" evidence="2">
    <location>
        <begin position="498"/>
        <end position="642"/>
    </location>
</feature>
<reference evidence="3" key="1">
    <citation type="submission" date="2014-08" db="EMBL/GenBank/DDBJ databases">
        <authorList>
            <person name="Sibley D."/>
            <person name="Venepally P."/>
            <person name="Karamycheva S."/>
            <person name="Hadjithomas M."/>
            <person name="Khan A."/>
            <person name="Brunk B."/>
            <person name="Roos D."/>
            <person name="Caler E."/>
            <person name="Lorenzi H."/>
        </authorList>
    </citation>
    <scope>NUCLEOTIDE SEQUENCE [LARGE SCALE GENOMIC DNA]</scope>
    <source>
        <strain evidence="3">VAND</strain>
    </source>
</reference>
<dbReference type="PANTHER" id="PTHR24067">
    <property type="entry name" value="UBIQUITIN-CONJUGATING ENZYME E2"/>
    <property type="match status" value="1"/>
</dbReference>
<keyword evidence="3" id="KW-0436">Ligase</keyword>
<proteinExistence type="predicted"/>
<sequence length="642" mass="70455">MLWQRTRKTMGPRWAVRCTYTRGSHFGSLFILVAVVSLFLSVLQGVIKGSPFFFFDSMGGGALFARRIVTLTAGNPISSQSACWSSSGFPSIRCPFSETFLRPRFRSSPSCTSSWDSHVTSSVPFPVPVVCLLSTFLRRSSSASSWQMTPGHAAPPPPPAYRFLAVISPRSVEQNCYRAQCAVPPSSSSSTASSSGSYCSPRVSWSALSPCPFSFWGPTSSSLQSGPASPEFLSDSRSPPSHVPCEGLASRNAEENEKVRPARVAAISYSSSSPPFPSLRPVCPAITRTSALATAVPRWWSSPSETQQRKSGDSSSQSRAPTTASVDEHTHTSNDANDEPATGRIADSLETPEQNGERKPRERGEAGGTREEASTGETMHDREERKSFDYAGTGKNDAARATGRSHMWAGTESNEIPNAESRAAYPVHSPENARRDELEGKEQGDSEEQRKPETHREHTKDQIGYPHRTVRSGKEKQNEGLRDAIAMRHLQRRFSPGHANYRIQKELQAFLSNPPPNCRVYVHPSNIRVWLIEMTGMEGSPYANEMYRLKVVIPPDYPFSPPTCFFLQPAPVHVHVYSNGDVCLNLLGSDWRPSLSISAIAVAILSMLTSAKQKQLPTDNAAHMDVPAGHHGTQFLYHDDKV</sequence>
<feature type="region of interest" description="Disordered" evidence="1">
    <location>
        <begin position="298"/>
        <end position="477"/>
    </location>
</feature>
<dbReference type="EMBL" id="AEYJ02001656">
    <property type="protein sequence ID" value="KFH00410.1"/>
    <property type="molecule type" value="Genomic_DNA"/>
</dbReference>
<accession>A0A086PJ78</accession>
<dbReference type="SUPFAM" id="SSF54495">
    <property type="entry name" value="UBC-like"/>
    <property type="match status" value="1"/>
</dbReference>
<dbReference type="VEuPathDB" id="ToxoDB:TGVAND_295990"/>
<dbReference type="CDD" id="cd23808">
    <property type="entry name" value="UBCc_UBE2W"/>
    <property type="match status" value="1"/>
</dbReference>
<organism evidence="3">
    <name type="scientific">Toxoplasma gondii VAND</name>
    <dbReference type="NCBI Taxonomy" id="933077"/>
    <lineage>
        <taxon>Eukaryota</taxon>
        <taxon>Sar</taxon>
        <taxon>Alveolata</taxon>
        <taxon>Apicomplexa</taxon>
        <taxon>Conoidasida</taxon>
        <taxon>Coccidia</taxon>
        <taxon>Eucoccidiorida</taxon>
        <taxon>Eimeriorina</taxon>
        <taxon>Sarcocystidae</taxon>
        <taxon>Toxoplasma</taxon>
    </lineage>
</organism>
<dbReference type="InterPro" id="IPR050113">
    <property type="entry name" value="Ub_conjugating_enzyme"/>
</dbReference>